<dbReference type="RefSeq" id="WP_155303577.1">
    <property type="nucleotide sequence ID" value="NZ_AP021875.1"/>
</dbReference>
<reference evidence="2 3" key="1">
    <citation type="submission" date="2019-11" db="EMBL/GenBank/DDBJ databases">
        <title>Comparative genomics of hydrocarbon-degrading Desulfosarcina strains.</title>
        <authorList>
            <person name="Watanabe M."/>
            <person name="Kojima H."/>
            <person name="Fukui M."/>
        </authorList>
    </citation>
    <scope>NUCLEOTIDE SEQUENCE [LARGE SCALE GENOMIC DNA]</scope>
    <source>
        <strain evidence="2 3">PP31</strain>
    </source>
</reference>
<keyword evidence="3" id="KW-1185">Reference proteome</keyword>
<organism evidence="2 3">
    <name type="scientific">Desulfosarcina widdelii</name>
    <dbReference type="NCBI Taxonomy" id="947919"/>
    <lineage>
        <taxon>Bacteria</taxon>
        <taxon>Pseudomonadati</taxon>
        <taxon>Thermodesulfobacteriota</taxon>
        <taxon>Desulfobacteria</taxon>
        <taxon>Desulfobacterales</taxon>
        <taxon>Desulfosarcinaceae</taxon>
        <taxon>Desulfosarcina</taxon>
    </lineage>
</organism>
<feature type="region of interest" description="Disordered" evidence="1">
    <location>
        <begin position="593"/>
        <end position="613"/>
    </location>
</feature>
<sequence>MQDLINVSWSQNPAKKASGEEMTQEWTVNDQFFPFVCESCEKELEDHEIIRSAGSYGYVNLTNGEFTYIGLICPMCNHITLQKYRSNSIKTEMDDLFFAQQAYIAFMPDESIELFTKECNDLFLVPDKTPQLKAIDYPIDLIDQHSSKWPYNKFLYRISEDDLEVIINWENKNNRKILPRIISTISPYHKTECLISYLDDPESEYSNPISAEEIYLILFHLARDKYLYAEETTITEEIFNNLSIHFVVNRNYSYPDDFKNICTDILNEYFQKRSNFDFEQTWKKDFLDKYIKKLFYKKGYYRSDQYYKDKQEFEKIHGKVFKGPYKKIDESQQSEIMTCQKVVTQIGIEPIELSNYISSGDLPAYYGNHVYYDPQENVTQSAFIDPEKFLYLSSEVDELLWRHPELKHSVSTSPNENELSSEDKDAVEYEKVEYEKKKWDESLKAAVAIGFECAKNSPVFNVETLISSVDKIFPNLPVSSIETIWRSLPGNNRNGDIDCISGYLLERKNLERNHYKSAKSNDGVKRNIKNRRKKRKELLSSIKTAIDFSLYIFNEDKSMRNEDIDKMLQSMNKLLTTGAMMKIRDALPEKYRRGSGEYQRKKKDDEDFYALNE</sequence>
<evidence type="ECO:0000313" key="3">
    <source>
        <dbReference type="Proteomes" id="UP000427769"/>
    </source>
</evidence>
<evidence type="ECO:0000256" key="1">
    <source>
        <dbReference type="SAM" id="MobiDB-lite"/>
    </source>
</evidence>
<accession>A0A5K7Z2R5</accession>
<protein>
    <submittedName>
        <fullName evidence="2">Uncharacterized protein</fullName>
    </submittedName>
</protein>
<evidence type="ECO:0000313" key="2">
    <source>
        <dbReference type="EMBL" id="BBO74559.1"/>
    </source>
</evidence>
<name>A0A5K7Z2R5_9BACT</name>
<feature type="compositionally biased region" description="Basic and acidic residues" evidence="1">
    <location>
        <begin position="593"/>
        <end position="605"/>
    </location>
</feature>
<dbReference type="KEGG" id="dwd:DSCW_19760"/>
<dbReference type="AlphaFoldDB" id="A0A5K7Z2R5"/>
<gene>
    <name evidence="2" type="ORF">DSCW_19760</name>
</gene>
<proteinExistence type="predicted"/>
<dbReference type="EMBL" id="AP021875">
    <property type="protein sequence ID" value="BBO74559.1"/>
    <property type="molecule type" value="Genomic_DNA"/>
</dbReference>
<feature type="compositionally biased region" description="Polar residues" evidence="1">
    <location>
        <begin position="1"/>
        <end position="13"/>
    </location>
</feature>
<feature type="region of interest" description="Disordered" evidence="1">
    <location>
        <begin position="1"/>
        <end position="21"/>
    </location>
</feature>
<dbReference type="Proteomes" id="UP000427769">
    <property type="component" value="Chromosome"/>
</dbReference>